<dbReference type="AlphaFoldDB" id="A0A7J3Z5T0"/>
<dbReference type="InterPro" id="IPR003593">
    <property type="entry name" value="AAA+_ATPase"/>
</dbReference>
<proteinExistence type="predicted"/>
<evidence type="ECO:0000259" key="9">
    <source>
        <dbReference type="PROSITE" id="PS50893"/>
    </source>
</evidence>
<dbReference type="InterPro" id="IPR003439">
    <property type="entry name" value="ABC_transporter-like_ATP-bd"/>
</dbReference>
<dbReference type="PROSITE" id="PS50929">
    <property type="entry name" value="ABC_TM1F"/>
    <property type="match status" value="1"/>
</dbReference>
<dbReference type="Pfam" id="PF00005">
    <property type="entry name" value="ABC_tran"/>
    <property type="match status" value="1"/>
</dbReference>
<comment type="caution">
    <text evidence="11">The sequence shown here is derived from an EMBL/GenBank/DDBJ whole genome shotgun (WGS) entry which is preliminary data.</text>
</comment>
<feature type="domain" description="ABC transmembrane type-1" evidence="10">
    <location>
        <begin position="24"/>
        <end position="306"/>
    </location>
</feature>
<reference evidence="11" key="1">
    <citation type="journal article" date="2020" name="mSystems">
        <title>Genome- and Community-Level Interaction Insights into Carbon Utilization and Element Cycling Functions of Hydrothermarchaeota in Hydrothermal Sediment.</title>
        <authorList>
            <person name="Zhou Z."/>
            <person name="Liu Y."/>
            <person name="Xu W."/>
            <person name="Pan J."/>
            <person name="Luo Z.H."/>
            <person name="Li M."/>
        </authorList>
    </citation>
    <scope>NUCLEOTIDE SEQUENCE [LARGE SCALE GENOMIC DNA]</scope>
    <source>
        <strain evidence="11">SpSt-1105</strain>
    </source>
</reference>
<dbReference type="EMBL" id="DRYQ01000024">
    <property type="protein sequence ID" value="HHQ50100.1"/>
    <property type="molecule type" value="Genomic_DNA"/>
</dbReference>
<dbReference type="GO" id="GO:0015421">
    <property type="term" value="F:ABC-type oligopeptide transporter activity"/>
    <property type="evidence" value="ECO:0007669"/>
    <property type="project" value="TreeGrafter"/>
</dbReference>
<dbReference type="PANTHER" id="PTHR43394">
    <property type="entry name" value="ATP-DEPENDENT PERMEASE MDL1, MITOCHONDRIAL"/>
    <property type="match status" value="1"/>
</dbReference>
<dbReference type="CDD" id="cd03254">
    <property type="entry name" value="ABCC_Glucan_exporter_like"/>
    <property type="match status" value="1"/>
</dbReference>
<dbReference type="SMART" id="SM00382">
    <property type="entry name" value="AAA"/>
    <property type="match status" value="1"/>
</dbReference>
<dbReference type="GO" id="GO:0016887">
    <property type="term" value="F:ATP hydrolysis activity"/>
    <property type="evidence" value="ECO:0007669"/>
    <property type="project" value="InterPro"/>
</dbReference>
<evidence type="ECO:0000256" key="7">
    <source>
        <dbReference type="ARBA" id="ARBA00023136"/>
    </source>
</evidence>
<dbReference type="Pfam" id="PF00664">
    <property type="entry name" value="ABC_membrane"/>
    <property type="match status" value="1"/>
</dbReference>
<accession>A0A7J3Z5T0</accession>
<dbReference type="Gene3D" id="3.40.50.300">
    <property type="entry name" value="P-loop containing nucleotide triphosphate hydrolases"/>
    <property type="match status" value="1"/>
</dbReference>
<keyword evidence="4" id="KW-0547">Nucleotide-binding</keyword>
<keyword evidence="2" id="KW-0813">Transport</keyword>
<gene>
    <name evidence="11" type="ORF">ENM66_01935</name>
</gene>
<feature type="transmembrane region" description="Helical" evidence="8">
    <location>
        <begin position="165"/>
        <end position="185"/>
    </location>
</feature>
<keyword evidence="7 8" id="KW-0472">Membrane</keyword>
<evidence type="ECO:0000256" key="8">
    <source>
        <dbReference type="SAM" id="Phobius"/>
    </source>
</evidence>
<dbReference type="FunFam" id="3.40.50.300:FF:000287">
    <property type="entry name" value="Multidrug ABC transporter ATP-binding protein"/>
    <property type="match status" value="1"/>
</dbReference>
<dbReference type="InterPro" id="IPR017871">
    <property type="entry name" value="ABC_transporter-like_CS"/>
</dbReference>
<dbReference type="GO" id="GO:0016020">
    <property type="term" value="C:membrane"/>
    <property type="evidence" value="ECO:0007669"/>
    <property type="project" value="UniProtKB-SubCell"/>
</dbReference>
<evidence type="ECO:0000256" key="5">
    <source>
        <dbReference type="ARBA" id="ARBA00022840"/>
    </source>
</evidence>
<dbReference type="PROSITE" id="PS50893">
    <property type="entry name" value="ABC_TRANSPORTER_2"/>
    <property type="match status" value="1"/>
</dbReference>
<dbReference type="InterPro" id="IPR011527">
    <property type="entry name" value="ABC1_TM_dom"/>
</dbReference>
<feature type="transmembrane region" description="Helical" evidence="8">
    <location>
        <begin position="21"/>
        <end position="39"/>
    </location>
</feature>
<evidence type="ECO:0000256" key="3">
    <source>
        <dbReference type="ARBA" id="ARBA00022692"/>
    </source>
</evidence>
<comment type="subcellular location">
    <subcellularLocation>
        <location evidence="1">Membrane</location>
        <topology evidence="1">Multi-pass membrane protein</topology>
    </subcellularLocation>
</comment>
<dbReference type="SUPFAM" id="SSF52540">
    <property type="entry name" value="P-loop containing nucleoside triphosphate hydrolases"/>
    <property type="match status" value="1"/>
</dbReference>
<dbReference type="PANTHER" id="PTHR43394:SF1">
    <property type="entry name" value="ATP-BINDING CASSETTE SUB-FAMILY B MEMBER 10, MITOCHONDRIAL"/>
    <property type="match status" value="1"/>
</dbReference>
<evidence type="ECO:0000256" key="6">
    <source>
        <dbReference type="ARBA" id="ARBA00022989"/>
    </source>
</evidence>
<evidence type="ECO:0000259" key="10">
    <source>
        <dbReference type="PROSITE" id="PS50929"/>
    </source>
</evidence>
<evidence type="ECO:0000256" key="2">
    <source>
        <dbReference type="ARBA" id="ARBA00022448"/>
    </source>
</evidence>
<sequence length="583" mass="64923">MKQWVGGAFWRFAKELLQFRKLVAVAITTIVLSTVLSLFPPYVIGVAIDQHIVSGHVEGFLQLVMLYIALIVALWVLQTIRGYAIEALGQLVAYSQRVKLFSKLLNLRIDFYKDKNVGDLVSRIINDTTTVVDVFVSGLLNTIGDVVTLIGALAVMIMISPALTLISIASISPMVVVIRVLGARMRSTYRDVRMRIGVLTSIVEESFFGIEAIKVFNREKSFAEYFTKESLATTKRAVQAALLGGMFWSSVGFISTLSTVSIIVVGGYLVTTGTTSVGIVVAFTQYVARFTGPINNIAGLYDRLQLALASLERIYDVLDSEDVELDEGVEVERLRGEIVFENVWFEYVKGRPVLKNVSFRVSPGEVVAIVGPTGAGKTTLTNLLLRFYEPTQGRITIDGIDIKALRRSCLRKRISYVPQETYLFPGTIMDNIRVGKPSASDEEVVDVCKKLSIHEFIERLPNGYHTDVGEAGKRLSQGERQLIAIARAMLRDPDIVILDEATSSIDPYTEELLRRAIKRLMAGRTGIIIAHRLSTARECDKVIVVEEGVIEELGEFKELLRKRGAFYKLYTTQMQVAEFRELL</sequence>
<feature type="domain" description="ABC transporter" evidence="9">
    <location>
        <begin position="338"/>
        <end position="572"/>
    </location>
</feature>
<dbReference type="PROSITE" id="PS00211">
    <property type="entry name" value="ABC_TRANSPORTER_1"/>
    <property type="match status" value="1"/>
</dbReference>
<dbReference type="Gene3D" id="1.20.1560.10">
    <property type="entry name" value="ABC transporter type 1, transmembrane domain"/>
    <property type="match status" value="1"/>
</dbReference>
<feature type="transmembrane region" description="Helical" evidence="8">
    <location>
        <begin position="131"/>
        <end position="159"/>
    </location>
</feature>
<dbReference type="GO" id="GO:0005524">
    <property type="term" value="F:ATP binding"/>
    <property type="evidence" value="ECO:0007669"/>
    <property type="project" value="UniProtKB-KW"/>
</dbReference>
<dbReference type="SUPFAM" id="SSF90123">
    <property type="entry name" value="ABC transporter transmembrane region"/>
    <property type="match status" value="1"/>
</dbReference>
<dbReference type="InterPro" id="IPR027417">
    <property type="entry name" value="P-loop_NTPase"/>
</dbReference>
<protein>
    <submittedName>
        <fullName evidence="11">ABC transporter ATP-binding protein</fullName>
    </submittedName>
</protein>
<dbReference type="InterPro" id="IPR039421">
    <property type="entry name" value="Type_1_exporter"/>
</dbReference>
<keyword evidence="3 8" id="KW-0812">Transmembrane</keyword>
<name>A0A7J3Z5T0_9CREN</name>
<evidence type="ECO:0000256" key="1">
    <source>
        <dbReference type="ARBA" id="ARBA00004141"/>
    </source>
</evidence>
<evidence type="ECO:0000313" key="11">
    <source>
        <dbReference type="EMBL" id="HHQ50100.1"/>
    </source>
</evidence>
<keyword evidence="5 11" id="KW-0067">ATP-binding</keyword>
<keyword evidence="6 8" id="KW-1133">Transmembrane helix</keyword>
<dbReference type="InterPro" id="IPR036640">
    <property type="entry name" value="ABC1_TM_sf"/>
</dbReference>
<feature type="transmembrane region" description="Helical" evidence="8">
    <location>
        <begin position="59"/>
        <end position="77"/>
    </location>
</feature>
<evidence type="ECO:0000256" key="4">
    <source>
        <dbReference type="ARBA" id="ARBA00022741"/>
    </source>
</evidence>
<dbReference type="CDD" id="cd18545">
    <property type="entry name" value="ABC_6TM_YknV_like"/>
    <property type="match status" value="1"/>
</dbReference>
<organism evidence="11">
    <name type="scientific">Ignisphaera aggregans</name>
    <dbReference type="NCBI Taxonomy" id="334771"/>
    <lineage>
        <taxon>Archaea</taxon>
        <taxon>Thermoproteota</taxon>
        <taxon>Thermoprotei</taxon>
        <taxon>Desulfurococcales</taxon>
        <taxon>Desulfurococcaceae</taxon>
        <taxon>Ignisphaera</taxon>
    </lineage>
</organism>